<dbReference type="OrthoDB" id="184880at2759"/>
<comment type="caution">
    <text evidence="1">The sequence shown here is derived from an EMBL/GenBank/DDBJ whole genome shotgun (WGS) entry which is preliminary data.</text>
</comment>
<accession>A0A9P4IH30</accession>
<keyword evidence="2" id="KW-1185">Reference proteome</keyword>
<protein>
    <recommendedName>
        <fullName evidence="3">Methyltransferase SirN-like protein</fullName>
    </recommendedName>
</protein>
<dbReference type="AlphaFoldDB" id="A0A9P4IH30"/>
<organism evidence="1 2">
    <name type="scientific">Rhizodiscina lignyota</name>
    <dbReference type="NCBI Taxonomy" id="1504668"/>
    <lineage>
        <taxon>Eukaryota</taxon>
        <taxon>Fungi</taxon>
        <taxon>Dikarya</taxon>
        <taxon>Ascomycota</taxon>
        <taxon>Pezizomycotina</taxon>
        <taxon>Dothideomycetes</taxon>
        <taxon>Pleosporomycetidae</taxon>
        <taxon>Aulographales</taxon>
        <taxon>Rhizodiscinaceae</taxon>
        <taxon>Rhizodiscina</taxon>
    </lineage>
</organism>
<dbReference type="EMBL" id="ML978127">
    <property type="protein sequence ID" value="KAF2098086.1"/>
    <property type="molecule type" value="Genomic_DNA"/>
</dbReference>
<dbReference type="Proteomes" id="UP000799772">
    <property type="component" value="Unassembled WGS sequence"/>
</dbReference>
<reference evidence="1" key="1">
    <citation type="journal article" date="2020" name="Stud. Mycol.">
        <title>101 Dothideomycetes genomes: a test case for predicting lifestyles and emergence of pathogens.</title>
        <authorList>
            <person name="Haridas S."/>
            <person name="Albert R."/>
            <person name="Binder M."/>
            <person name="Bloem J."/>
            <person name="Labutti K."/>
            <person name="Salamov A."/>
            <person name="Andreopoulos B."/>
            <person name="Baker S."/>
            <person name="Barry K."/>
            <person name="Bills G."/>
            <person name="Bluhm B."/>
            <person name="Cannon C."/>
            <person name="Castanera R."/>
            <person name="Culley D."/>
            <person name="Daum C."/>
            <person name="Ezra D."/>
            <person name="Gonzalez J."/>
            <person name="Henrissat B."/>
            <person name="Kuo A."/>
            <person name="Liang C."/>
            <person name="Lipzen A."/>
            <person name="Lutzoni F."/>
            <person name="Magnuson J."/>
            <person name="Mondo S."/>
            <person name="Nolan M."/>
            <person name="Ohm R."/>
            <person name="Pangilinan J."/>
            <person name="Park H.-J."/>
            <person name="Ramirez L."/>
            <person name="Alfaro M."/>
            <person name="Sun H."/>
            <person name="Tritt A."/>
            <person name="Yoshinaga Y."/>
            <person name="Zwiers L.-H."/>
            <person name="Turgeon B."/>
            <person name="Goodwin S."/>
            <person name="Spatafora J."/>
            <person name="Crous P."/>
            <person name="Grigoriev I."/>
        </authorList>
    </citation>
    <scope>NUCLEOTIDE SEQUENCE</scope>
    <source>
        <strain evidence="1">CBS 133067</strain>
    </source>
</reference>
<dbReference type="Gene3D" id="3.40.50.150">
    <property type="entry name" value="Vaccinia Virus protein VP39"/>
    <property type="match status" value="1"/>
</dbReference>
<evidence type="ECO:0000313" key="1">
    <source>
        <dbReference type="EMBL" id="KAF2098086.1"/>
    </source>
</evidence>
<gene>
    <name evidence="1" type="ORF">NA57DRAFT_57252</name>
</gene>
<dbReference type="InterPro" id="IPR029063">
    <property type="entry name" value="SAM-dependent_MTases_sf"/>
</dbReference>
<proteinExistence type="predicted"/>
<evidence type="ECO:0000313" key="2">
    <source>
        <dbReference type="Proteomes" id="UP000799772"/>
    </source>
</evidence>
<sequence>MAEPEGEQGCLLRDEPTELERLDKTQAVVKAAMNDRLILAPLDLSKPDLCILDSATANGAWLRDISTHLKSPYALVGADIMTSFFPSKAPPHTALIKQDFQVPWPTALYETFDLVHQRAALARSRSIPPKECVSNLTALVKPGGWIQLMEMDLTETDNDGPAAKDFLRLVVSMLEKGGSGLTFNIPGTMVAWLKDAELDEVREEMVSVPYGKSCSSEEIAILSTEASVQNVNFVCEAATRLGVDRPEGFVGSLPERYRQEIETRGGEMRLIVAMGRTSM</sequence>
<dbReference type="SUPFAM" id="SSF53335">
    <property type="entry name" value="S-adenosyl-L-methionine-dependent methyltransferases"/>
    <property type="match status" value="1"/>
</dbReference>
<name>A0A9P4IH30_9PEZI</name>
<evidence type="ECO:0008006" key="3">
    <source>
        <dbReference type="Google" id="ProtNLM"/>
    </source>
</evidence>